<dbReference type="InterPro" id="IPR002347">
    <property type="entry name" value="SDR_fam"/>
</dbReference>
<name>A4BKA6_9GAMM</name>
<evidence type="ECO:0000256" key="1">
    <source>
        <dbReference type="ARBA" id="ARBA00006484"/>
    </source>
</evidence>
<keyword evidence="4" id="KW-1185">Reference proteome</keyword>
<dbReference type="PANTHER" id="PTHR44196:SF2">
    <property type="entry name" value="SHORT-CHAIN DEHYDROGENASE-RELATED"/>
    <property type="match status" value="1"/>
</dbReference>
<dbReference type="Gene3D" id="3.40.50.720">
    <property type="entry name" value="NAD(P)-binding Rossmann-like Domain"/>
    <property type="match status" value="1"/>
</dbReference>
<dbReference type="GO" id="GO:0016491">
    <property type="term" value="F:oxidoreductase activity"/>
    <property type="evidence" value="ECO:0007669"/>
    <property type="project" value="UniProtKB-KW"/>
</dbReference>
<comment type="similarity">
    <text evidence="1">Belongs to the short-chain dehydrogenases/reductases (SDR) family.</text>
</comment>
<dbReference type="InterPro" id="IPR036291">
    <property type="entry name" value="NAD(P)-bd_dom_sf"/>
</dbReference>
<accession>A4BKA6</accession>
<proteinExistence type="inferred from homology"/>
<evidence type="ECO:0000313" key="4">
    <source>
        <dbReference type="Proteomes" id="UP000005953"/>
    </source>
</evidence>
<organism evidence="3 4">
    <name type="scientific">Reinekea blandensis MED297</name>
    <dbReference type="NCBI Taxonomy" id="314283"/>
    <lineage>
        <taxon>Bacteria</taxon>
        <taxon>Pseudomonadati</taxon>
        <taxon>Pseudomonadota</taxon>
        <taxon>Gammaproteobacteria</taxon>
        <taxon>Oceanospirillales</taxon>
        <taxon>Saccharospirillaceae</taxon>
        <taxon>Reinekea</taxon>
    </lineage>
</organism>
<dbReference type="GO" id="GO:0016020">
    <property type="term" value="C:membrane"/>
    <property type="evidence" value="ECO:0007669"/>
    <property type="project" value="TreeGrafter"/>
</dbReference>
<feature type="non-terminal residue" evidence="3">
    <location>
        <position position="1"/>
    </location>
</feature>
<dbReference type="PANTHER" id="PTHR44196">
    <property type="entry name" value="DEHYDROGENASE/REDUCTASE SDR FAMILY MEMBER 7B"/>
    <property type="match status" value="1"/>
</dbReference>
<reference evidence="3 4" key="1">
    <citation type="submission" date="2006-02" db="EMBL/GenBank/DDBJ databases">
        <authorList>
            <person name="Pinhassi J."/>
            <person name="Pedros-Alio C."/>
            <person name="Ferriera S."/>
            <person name="Johnson J."/>
            <person name="Kravitz S."/>
            <person name="Halpern A."/>
            <person name="Remington K."/>
            <person name="Beeson K."/>
            <person name="Tran B."/>
            <person name="Rogers Y.-H."/>
            <person name="Friedman R."/>
            <person name="Venter J.C."/>
        </authorList>
    </citation>
    <scope>NUCLEOTIDE SEQUENCE [LARGE SCALE GENOMIC DNA]</scope>
    <source>
        <strain evidence="3 4">MED297</strain>
    </source>
</reference>
<dbReference type="AlphaFoldDB" id="A4BKA6"/>
<keyword evidence="2" id="KW-0560">Oxidoreductase</keyword>
<dbReference type="EMBL" id="AAOE01000043">
    <property type="protein sequence ID" value="EAR07411.1"/>
    <property type="molecule type" value="Genomic_DNA"/>
</dbReference>
<sequence>VFVASLAADVPTPQSPLYGPTKAYVKHLAATLYSAYRKQGVGVIAVCPGFFRSDFHAKLGLQPEHFYRKRGLLKALDADQVAHQALIDLDRGRLVSVSGWNYRLLYTLLQLIPDRLMVALSATRTKARL</sequence>
<evidence type="ECO:0000313" key="3">
    <source>
        <dbReference type="EMBL" id="EAR07411.1"/>
    </source>
</evidence>
<dbReference type="OrthoDB" id="7301144at2"/>
<comment type="caution">
    <text evidence="3">The sequence shown here is derived from an EMBL/GenBank/DDBJ whole genome shotgun (WGS) entry which is preliminary data.</text>
</comment>
<dbReference type="HOGENOM" id="CLU_1953492_0_0_6"/>
<evidence type="ECO:0000256" key="2">
    <source>
        <dbReference type="ARBA" id="ARBA00023002"/>
    </source>
</evidence>
<dbReference type="STRING" id="314283.MED297_18967"/>
<dbReference type="RefSeq" id="WP_008044360.1">
    <property type="nucleotide sequence ID" value="NZ_CH724151.1"/>
</dbReference>
<gene>
    <name evidence="3" type="ORF">MED297_18967</name>
</gene>
<protein>
    <submittedName>
        <fullName evidence="3">Putative short chain dehydrogenase</fullName>
    </submittedName>
</protein>
<dbReference type="Pfam" id="PF00106">
    <property type="entry name" value="adh_short"/>
    <property type="match status" value="1"/>
</dbReference>
<dbReference type="SUPFAM" id="SSF51735">
    <property type="entry name" value="NAD(P)-binding Rossmann-fold domains"/>
    <property type="match status" value="1"/>
</dbReference>
<dbReference type="Proteomes" id="UP000005953">
    <property type="component" value="Unassembled WGS sequence"/>
</dbReference>